<dbReference type="AlphaFoldDB" id="A0A377I3W1"/>
<evidence type="ECO:0000256" key="2">
    <source>
        <dbReference type="ARBA" id="ARBA00005587"/>
    </source>
</evidence>
<dbReference type="PANTHER" id="PTHR31123:SF1">
    <property type="entry name" value="ACCUMULATION OF DYADS PROTEIN 2-RELATED"/>
    <property type="match status" value="1"/>
</dbReference>
<name>A0A377I3W1_HAEPH</name>
<keyword evidence="3 6" id="KW-0812">Transmembrane</keyword>
<dbReference type="Pfam" id="PF01184">
    <property type="entry name" value="Gpr1_Fun34_YaaH"/>
    <property type="match status" value="1"/>
</dbReference>
<keyword evidence="4 6" id="KW-1133">Transmembrane helix</keyword>
<dbReference type="EMBL" id="UGHH01000002">
    <property type="protein sequence ID" value="STO65144.1"/>
    <property type="molecule type" value="Genomic_DNA"/>
</dbReference>
<dbReference type="Proteomes" id="UP000254867">
    <property type="component" value="Unassembled WGS sequence"/>
</dbReference>
<evidence type="ECO:0000256" key="3">
    <source>
        <dbReference type="ARBA" id="ARBA00022692"/>
    </source>
</evidence>
<evidence type="ECO:0000313" key="7">
    <source>
        <dbReference type="EMBL" id="STO65144.1"/>
    </source>
</evidence>
<protein>
    <submittedName>
        <fullName evidence="7">Permease</fullName>
    </submittedName>
</protein>
<feature type="transmembrane region" description="Helical" evidence="6">
    <location>
        <begin position="41"/>
        <end position="60"/>
    </location>
</feature>
<feature type="transmembrane region" description="Helical" evidence="6">
    <location>
        <begin position="67"/>
        <end position="90"/>
    </location>
</feature>
<dbReference type="InterPro" id="IPR047622">
    <property type="entry name" value="GPR1_FUN34_YAAH"/>
</dbReference>
<organism evidence="7 8">
    <name type="scientific">Haemophilus parahaemolyticus</name>
    <dbReference type="NCBI Taxonomy" id="735"/>
    <lineage>
        <taxon>Bacteria</taxon>
        <taxon>Pseudomonadati</taxon>
        <taxon>Pseudomonadota</taxon>
        <taxon>Gammaproteobacteria</taxon>
        <taxon>Pasteurellales</taxon>
        <taxon>Pasteurellaceae</taxon>
        <taxon>Haemophilus</taxon>
    </lineage>
</organism>
<gene>
    <name evidence="7" type="primary">yaaH_2</name>
    <name evidence="7" type="ORF">NCTC10794_02233</name>
</gene>
<proteinExistence type="inferred from homology"/>
<sequence length="102" mass="10813">MSHQHSLTANPAPLGLCGFALTTWLLSLINNGTFGGENVGLVLAMGFAFGGLAQMLAGLFEFSKGNTFGFTAFTSYGAFWISFALFKVFFSEGVSHDFVVGT</sequence>
<dbReference type="PANTHER" id="PTHR31123">
    <property type="entry name" value="ACCUMULATION OF DYADS PROTEIN 2-RELATED"/>
    <property type="match status" value="1"/>
</dbReference>
<dbReference type="GO" id="GO:0015123">
    <property type="term" value="F:acetate transmembrane transporter activity"/>
    <property type="evidence" value="ECO:0007669"/>
    <property type="project" value="TreeGrafter"/>
</dbReference>
<evidence type="ECO:0000256" key="6">
    <source>
        <dbReference type="SAM" id="Phobius"/>
    </source>
</evidence>
<accession>A0A377I3W1</accession>
<evidence type="ECO:0000256" key="5">
    <source>
        <dbReference type="ARBA" id="ARBA00023136"/>
    </source>
</evidence>
<dbReference type="InterPro" id="IPR000791">
    <property type="entry name" value="Gpr1/Fun34/SatP-like"/>
</dbReference>
<dbReference type="InterPro" id="IPR051633">
    <property type="entry name" value="AceTr"/>
</dbReference>
<reference evidence="7 8" key="1">
    <citation type="submission" date="2018-06" db="EMBL/GenBank/DDBJ databases">
        <authorList>
            <consortium name="Pathogen Informatics"/>
            <person name="Doyle S."/>
        </authorList>
    </citation>
    <scope>NUCLEOTIDE SEQUENCE [LARGE SCALE GENOMIC DNA]</scope>
    <source>
        <strain evidence="7 8">NCTC10794</strain>
    </source>
</reference>
<comment type="similarity">
    <text evidence="2">Belongs to the acetate uptake transporter (AceTr) (TC 2.A.96) family.</text>
</comment>
<evidence type="ECO:0000313" key="8">
    <source>
        <dbReference type="Proteomes" id="UP000254867"/>
    </source>
</evidence>
<evidence type="ECO:0000256" key="1">
    <source>
        <dbReference type="ARBA" id="ARBA00004141"/>
    </source>
</evidence>
<dbReference type="NCBIfam" id="NF038013">
    <property type="entry name" value="AceTr_1"/>
    <property type="match status" value="1"/>
</dbReference>
<keyword evidence="5 6" id="KW-0472">Membrane</keyword>
<dbReference type="GO" id="GO:0005886">
    <property type="term" value="C:plasma membrane"/>
    <property type="evidence" value="ECO:0007669"/>
    <property type="project" value="TreeGrafter"/>
</dbReference>
<evidence type="ECO:0000256" key="4">
    <source>
        <dbReference type="ARBA" id="ARBA00022989"/>
    </source>
</evidence>
<comment type="subcellular location">
    <subcellularLocation>
        <location evidence="1">Membrane</location>
        <topology evidence="1">Multi-pass membrane protein</topology>
    </subcellularLocation>
</comment>
<dbReference type="PROSITE" id="PS01114">
    <property type="entry name" value="GPR1_FUN34_YAAH"/>
    <property type="match status" value="1"/>
</dbReference>
<feature type="transmembrane region" description="Helical" evidence="6">
    <location>
        <begin position="12"/>
        <end position="29"/>
    </location>
</feature>